<dbReference type="PANTHER" id="PTHR40039:SF1">
    <property type="entry name" value="PROTEIN DLTD"/>
    <property type="match status" value="1"/>
</dbReference>
<organism evidence="2 3">
    <name type="scientific">Arachnia propionica</name>
    <dbReference type="NCBI Taxonomy" id="1750"/>
    <lineage>
        <taxon>Bacteria</taxon>
        <taxon>Bacillati</taxon>
        <taxon>Actinomycetota</taxon>
        <taxon>Actinomycetes</taxon>
        <taxon>Propionibacteriales</taxon>
        <taxon>Propionibacteriaceae</taxon>
        <taxon>Arachnia</taxon>
    </lineage>
</organism>
<dbReference type="NCBIfam" id="TIGR04092">
    <property type="entry name" value="LTA_DltD"/>
    <property type="match status" value="1"/>
</dbReference>
<dbReference type="PANTHER" id="PTHR40039">
    <property type="entry name" value="PROTEIN DLTD"/>
    <property type="match status" value="1"/>
</dbReference>
<dbReference type="InterPro" id="IPR023896">
    <property type="entry name" value="LTA_DltD"/>
</dbReference>
<dbReference type="Proteomes" id="UP000273044">
    <property type="component" value="Chromosome"/>
</dbReference>
<dbReference type="InterPro" id="IPR036514">
    <property type="entry name" value="SGNH_hydro_sf"/>
</dbReference>
<name>A0A3N4CY85_9ACTN</name>
<dbReference type="EMBL" id="LR134406">
    <property type="protein sequence ID" value="VEH71640.1"/>
    <property type="molecule type" value="Genomic_DNA"/>
</dbReference>
<dbReference type="OMA" id="PYFMEDT"/>
<reference evidence="2 3" key="1">
    <citation type="submission" date="2018-12" db="EMBL/GenBank/DDBJ databases">
        <authorList>
            <consortium name="Pathogen Informatics"/>
        </authorList>
    </citation>
    <scope>NUCLEOTIDE SEQUENCE [LARGE SCALE GENOMIC DNA]</scope>
    <source>
        <strain evidence="2 3">NCTC12967</strain>
    </source>
</reference>
<dbReference type="InterPro" id="IPR006998">
    <property type="entry name" value="DltD"/>
</dbReference>
<dbReference type="Proteomes" id="UP000677180">
    <property type="component" value="Chromosome"/>
</dbReference>
<protein>
    <submittedName>
        <fullName evidence="2">D-alanyl-lipoteichoic acid biosynthesis protein DltD</fullName>
    </submittedName>
</protein>
<evidence type="ECO:0000313" key="1">
    <source>
        <dbReference type="EMBL" id="QUC11257.1"/>
    </source>
</evidence>
<proteinExistence type="predicted"/>
<keyword evidence="3" id="KW-1185">Reference proteome</keyword>
<sequence length="387" mass="42557">MKRRTATQLLGVSLGGTLFAGFFFTPALPAFFGTEVFANGQSSLSKRDLFYATTLNRLRDPTAYSRAVAGAPEGNRNLLLFGSSELSSPAPQNPARFFPQHVSDFDLFVSGRGYTQSLHQAIVLSATASETPLKKVALIVSPQWFTNEGELPGAFQDVFSAESYNRLLGDSRLSEDLRQRIANRVAALRQTSTHPAARLDRVELAVSGRVELAKSAVDGARYTAPYFIADGATPVSGIDWEAQFAAAEREGDAASSNDLNIEDNYYTTYVKPALEKSKGSMAELDYAADSPEYGDLELFLEVAKAHGIEVLLISAPVHGTWYDYTGYPAGRRAMYYERIRQVAAQHGAKLADFSGHEYDPYFLYDVMHLGWKGWLHVNRACIDFALS</sequence>
<dbReference type="GeneID" id="64408367"/>
<reference evidence="1" key="2">
    <citation type="submission" date="2021-03" db="EMBL/GenBank/DDBJ databases">
        <title>Human Oral Microbial Genomes.</title>
        <authorList>
            <person name="Johnston C.D."/>
            <person name="Chen T."/>
            <person name="Dewhirst F.E."/>
        </authorList>
    </citation>
    <scope>NUCLEOTIDE SEQUENCE</scope>
    <source>
        <strain evidence="1">F0714</strain>
    </source>
</reference>
<dbReference type="OrthoDB" id="1700484at2"/>
<accession>A0A3N4CY85</accession>
<dbReference type="EMBL" id="CP072385">
    <property type="protein sequence ID" value="QUC11257.1"/>
    <property type="molecule type" value="Genomic_DNA"/>
</dbReference>
<gene>
    <name evidence="2" type="primary">dltD</name>
    <name evidence="1" type="ORF">J5A53_00675</name>
    <name evidence="2" type="ORF">NCTC12967_02966</name>
</gene>
<evidence type="ECO:0000313" key="2">
    <source>
        <dbReference type="EMBL" id="VEH71640.1"/>
    </source>
</evidence>
<dbReference type="Pfam" id="PF04914">
    <property type="entry name" value="DltD"/>
    <property type="match status" value="1"/>
</dbReference>
<evidence type="ECO:0000313" key="3">
    <source>
        <dbReference type="Proteomes" id="UP000273044"/>
    </source>
</evidence>
<dbReference type="AlphaFoldDB" id="A0A3N4CY85"/>
<dbReference type="RefSeq" id="WP_014847976.1">
    <property type="nucleotide sequence ID" value="NZ_CAURRE010000119.1"/>
</dbReference>
<dbReference type="SUPFAM" id="SSF52266">
    <property type="entry name" value="SGNH hydrolase"/>
    <property type="match status" value="1"/>
</dbReference>
<dbReference type="Gene3D" id="3.40.50.1110">
    <property type="entry name" value="SGNH hydrolase"/>
    <property type="match status" value="1"/>
</dbReference>